<sequence>MGRAFARVEHAKKASGSAGRWAFRPSECANRLGASEIGMQVRGLFIVLFVGASAPAFAQATVCGAGAFKAVMAETGAAISGLQEANAKAVQAKLQALRAFHNWSDEAYPVHATPFVKDDTTTALDAANRALLVKVQSFDASNAASEDGRCSMLREFRLAMDEVVKNTAAKWRHMVAKLDAAMSTVMQAGMGE</sequence>
<dbReference type="RefSeq" id="WP_013419023.1">
    <property type="nucleotide sequence ID" value="NC_014664.1"/>
</dbReference>
<evidence type="ECO:0000313" key="2">
    <source>
        <dbReference type="Proteomes" id="UP000001399"/>
    </source>
</evidence>
<gene>
    <name evidence="1" type="ordered locus">Rvan_1362</name>
</gene>
<protein>
    <submittedName>
        <fullName evidence="1">Uncharacterized protein</fullName>
    </submittedName>
</protein>
<proteinExistence type="predicted"/>
<dbReference type="KEGG" id="rva:Rvan_1362"/>
<dbReference type="HOGENOM" id="CLU_1414212_0_0_5"/>
<evidence type="ECO:0000313" key="1">
    <source>
        <dbReference type="EMBL" id="ADP70621.1"/>
    </source>
</evidence>
<keyword evidence="2" id="KW-1185">Reference proteome</keyword>
<reference evidence="2" key="1">
    <citation type="journal article" date="2011" name="J. Bacteriol.">
        <title>Genome sequences of eight morphologically diverse alphaproteobacteria.</title>
        <authorList>
            <consortium name="US DOE Joint Genome Institute"/>
            <person name="Brown P.J."/>
            <person name="Kysela D.T."/>
            <person name="Buechlein A."/>
            <person name="Hemmerich C."/>
            <person name="Brun Y.V."/>
        </authorList>
    </citation>
    <scope>NUCLEOTIDE SEQUENCE [LARGE SCALE GENOMIC DNA]</scope>
    <source>
        <strain evidence="2">ATCC 17100 / ATH 3.1.1 / DSM 162 / LMG 4299</strain>
    </source>
</reference>
<organism evidence="1 2">
    <name type="scientific">Rhodomicrobium vannielii (strain ATCC 17100 / DSM 162 / LMG 4299 / NCIMB 10020 / ATH 3.1.1)</name>
    <dbReference type="NCBI Taxonomy" id="648757"/>
    <lineage>
        <taxon>Bacteria</taxon>
        <taxon>Pseudomonadati</taxon>
        <taxon>Pseudomonadota</taxon>
        <taxon>Alphaproteobacteria</taxon>
        <taxon>Hyphomicrobiales</taxon>
        <taxon>Hyphomicrobiaceae</taxon>
        <taxon>Rhodomicrobium</taxon>
    </lineage>
</organism>
<dbReference type="Proteomes" id="UP000001399">
    <property type="component" value="Chromosome"/>
</dbReference>
<dbReference type="AlphaFoldDB" id="E3I628"/>
<name>E3I628_RHOVT</name>
<dbReference type="eggNOG" id="COG5400">
    <property type="taxonomic scope" value="Bacteria"/>
</dbReference>
<dbReference type="OrthoDB" id="7958708at2"/>
<dbReference type="EMBL" id="CP002292">
    <property type="protein sequence ID" value="ADP70621.1"/>
    <property type="molecule type" value="Genomic_DNA"/>
</dbReference>
<accession>E3I628</accession>